<dbReference type="OrthoDB" id="9768249at2"/>
<dbReference type="PANTHER" id="PTHR42792:SF1">
    <property type="entry name" value="FLAGELLAR HOOK-ASSOCIATED PROTEIN 3"/>
    <property type="match status" value="1"/>
</dbReference>
<evidence type="ECO:0000259" key="5">
    <source>
        <dbReference type="Pfam" id="PF00669"/>
    </source>
</evidence>
<dbReference type="GO" id="GO:0005576">
    <property type="term" value="C:extracellular region"/>
    <property type="evidence" value="ECO:0007669"/>
    <property type="project" value="UniProtKB-SubCell"/>
</dbReference>
<dbReference type="InterPro" id="IPR049119">
    <property type="entry name" value="FlgK_D2-like"/>
</dbReference>
<dbReference type="GO" id="GO:0071973">
    <property type="term" value="P:bacterial-type flagellum-dependent cell motility"/>
    <property type="evidence" value="ECO:0007669"/>
    <property type="project" value="InterPro"/>
</dbReference>
<sequence length="402" mass="41879">MRVTTGMIFDRAVAALQRQQQSLVEAQQQLSTGRKVVTPSDDPIAAARAVALNQAKALNDQYGINRGYARDSLALTESTLAQVGRLVMDARTAVIAAGNGALNDVDRRAIAVELEGRFQALLALANATNGAGEYLFSGYRGTTPPFAVTASGVVYQGDQGRREIQVDASRLMPVAESGDAIFQRIPTGNGVFVTAADSGNTGSGVVDSGTVVNPALLTGHRYEIVFSVSGGTTTYSVVDTTTGTTLSTGNAYTSGTAIEFDGIQLTITGAPANGDRFSVSPSGTQSLFTTLQNIILALKTSTATPAGQAQVANGLNAGLANLDLALNHVLAARASVGARLAELDALQAGGEEMAVQYQASLSRLTDVDYAQAISDFVRSQQSLEAARASFSRVARLSLFDYL</sequence>
<keyword evidence="4" id="KW-0975">Bacterial flagellum</keyword>
<dbReference type="FunCoup" id="A0A5C7EK42">
    <property type="interactions" value="61"/>
</dbReference>
<dbReference type="GO" id="GO:0005198">
    <property type="term" value="F:structural molecule activity"/>
    <property type="evidence" value="ECO:0007669"/>
    <property type="project" value="InterPro"/>
</dbReference>
<dbReference type="NCBIfam" id="TIGR02550">
    <property type="entry name" value="flagell_flgL"/>
    <property type="match status" value="1"/>
</dbReference>
<comment type="caution">
    <text evidence="7">The sequence shown here is derived from an EMBL/GenBank/DDBJ whole genome shotgun (WGS) entry which is preliminary data.</text>
</comment>
<dbReference type="InterPro" id="IPR001029">
    <property type="entry name" value="Flagellin_N"/>
</dbReference>
<evidence type="ECO:0000256" key="3">
    <source>
        <dbReference type="ARBA" id="ARBA00005709"/>
    </source>
</evidence>
<comment type="similarity">
    <text evidence="3">Belongs to the bacterial flagellin family.</text>
</comment>
<keyword evidence="8" id="KW-1185">Reference proteome</keyword>
<evidence type="ECO:0000259" key="6">
    <source>
        <dbReference type="Pfam" id="PF21158"/>
    </source>
</evidence>
<name>A0A5C7EK42_9PROT</name>
<dbReference type="Proteomes" id="UP000321201">
    <property type="component" value="Unassembled WGS sequence"/>
</dbReference>
<gene>
    <name evidence="7" type="primary">flgL</name>
    <name evidence="7" type="ORF">FR698_08530</name>
</gene>
<dbReference type="InParanoid" id="A0A5C7EK42"/>
<protein>
    <submittedName>
        <fullName evidence="7">Flagellar hook-associated protein 3</fullName>
    </submittedName>
</protein>
<organism evidence="7 8">
    <name type="scientific">Pelomicrobium methylotrophicum</name>
    <dbReference type="NCBI Taxonomy" id="2602750"/>
    <lineage>
        <taxon>Bacteria</taxon>
        <taxon>Pseudomonadati</taxon>
        <taxon>Pseudomonadota</taxon>
        <taxon>Hydrogenophilia</taxon>
        <taxon>Hydrogenophilia incertae sedis</taxon>
        <taxon>Pelomicrobium</taxon>
    </lineage>
</organism>
<dbReference type="PANTHER" id="PTHR42792">
    <property type="entry name" value="FLAGELLIN"/>
    <property type="match status" value="1"/>
</dbReference>
<comment type="subcellular location">
    <subcellularLocation>
        <location evidence="1">Bacterial flagellum</location>
    </subcellularLocation>
    <subcellularLocation>
        <location evidence="2">Secreted</location>
    </subcellularLocation>
</comment>
<evidence type="ECO:0000256" key="4">
    <source>
        <dbReference type="ARBA" id="ARBA00023143"/>
    </source>
</evidence>
<dbReference type="Pfam" id="PF00669">
    <property type="entry name" value="Flagellin_N"/>
    <property type="match status" value="1"/>
</dbReference>
<evidence type="ECO:0000256" key="1">
    <source>
        <dbReference type="ARBA" id="ARBA00004365"/>
    </source>
</evidence>
<dbReference type="GO" id="GO:0009424">
    <property type="term" value="C:bacterial-type flagellum hook"/>
    <property type="evidence" value="ECO:0007669"/>
    <property type="project" value="InterPro"/>
</dbReference>
<reference evidence="7 8" key="1">
    <citation type="submission" date="2019-08" db="EMBL/GenBank/DDBJ databases">
        <title>Pelomicrobium methylotrophicum gen. nov., sp. nov. a moderately thermophilic, facultatively anaerobic, lithoautotrophic and methylotrophic bacterium isolated from a terrestrial mud volcano.</title>
        <authorList>
            <person name="Slobodkina G.B."/>
            <person name="Merkel A.Y."/>
            <person name="Slobodkin A.I."/>
        </authorList>
    </citation>
    <scope>NUCLEOTIDE SEQUENCE [LARGE SCALE GENOMIC DNA]</scope>
    <source>
        <strain evidence="7 8">SM250</strain>
    </source>
</reference>
<proteinExistence type="inferred from homology"/>
<dbReference type="InterPro" id="IPR013384">
    <property type="entry name" value="Flagell_FlgL"/>
</dbReference>
<dbReference type="EMBL" id="VPFL01000010">
    <property type="protein sequence ID" value="TXF11817.1"/>
    <property type="molecule type" value="Genomic_DNA"/>
</dbReference>
<dbReference type="AlphaFoldDB" id="A0A5C7EK42"/>
<keyword evidence="7" id="KW-0969">Cilium</keyword>
<dbReference type="Gene3D" id="1.20.1330.10">
    <property type="entry name" value="f41 fragment of flagellin, N-terminal domain"/>
    <property type="match status" value="2"/>
</dbReference>
<keyword evidence="7" id="KW-0282">Flagellum</keyword>
<evidence type="ECO:0000256" key="2">
    <source>
        <dbReference type="ARBA" id="ARBA00004613"/>
    </source>
</evidence>
<dbReference type="SUPFAM" id="SSF64518">
    <property type="entry name" value="Phase 1 flagellin"/>
    <property type="match status" value="1"/>
</dbReference>
<evidence type="ECO:0000313" key="7">
    <source>
        <dbReference type="EMBL" id="TXF11817.1"/>
    </source>
</evidence>
<keyword evidence="7" id="KW-0966">Cell projection</keyword>
<evidence type="ECO:0000313" key="8">
    <source>
        <dbReference type="Proteomes" id="UP000321201"/>
    </source>
</evidence>
<feature type="domain" description="Flagellin N-terminal" evidence="5">
    <location>
        <begin position="12"/>
        <end position="139"/>
    </location>
</feature>
<dbReference type="RefSeq" id="WP_147799780.1">
    <property type="nucleotide sequence ID" value="NZ_VPFL01000010.1"/>
</dbReference>
<dbReference type="Pfam" id="PF21158">
    <property type="entry name" value="flgK_1st_1"/>
    <property type="match status" value="1"/>
</dbReference>
<accession>A0A5C7EK42</accession>
<dbReference type="InterPro" id="IPR001492">
    <property type="entry name" value="Flagellin"/>
</dbReference>
<feature type="domain" description="Flagellar hook-associated protein 1 D2-like" evidence="6">
    <location>
        <begin position="197"/>
        <end position="281"/>
    </location>
</feature>